<keyword evidence="2" id="KW-1185">Reference proteome</keyword>
<organism evidence="1 2">
    <name type="scientific">Vigna angularis var. angularis</name>
    <dbReference type="NCBI Taxonomy" id="157739"/>
    <lineage>
        <taxon>Eukaryota</taxon>
        <taxon>Viridiplantae</taxon>
        <taxon>Streptophyta</taxon>
        <taxon>Embryophyta</taxon>
        <taxon>Tracheophyta</taxon>
        <taxon>Spermatophyta</taxon>
        <taxon>Magnoliopsida</taxon>
        <taxon>eudicotyledons</taxon>
        <taxon>Gunneridae</taxon>
        <taxon>Pentapetalae</taxon>
        <taxon>rosids</taxon>
        <taxon>fabids</taxon>
        <taxon>Fabales</taxon>
        <taxon>Fabaceae</taxon>
        <taxon>Papilionoideae</taxon>
        <taxon>50 kb inversion clade</taxon>
        <taxon>NPAAA clade</taxon>
        <taxon>indigoferoid/millettioid clade</taxon>
        <taxon>Phaseoleae</taxon>
        <taxon>Vigna</taxon>
    </lineage>
</organism>
<dbReference type="AlphaFoldDB" id="A0A0S3S4V8"/>
<proteinExistence type="predicted"/>
<accession>A0A0S3S4V8</accession>
<dbReference type="EMBL" id="AP015038">
    <property type="protein sequence ID" value="BAT87876.1"/>
    <property type="molecule type" value="Genomic_DNA"/>
</dbReference>
<reference evidence="1 2" key="1">
    <citation type="journal article" date="2015" name="Sci. Rep.">
        <title>The power of single molecule real-time sequencing technology in the de novo assembly of a eukaryotic genome.</title>
        <authorList>
            <person name="Sakai H."/>
            <person name="Naito K."/>
            <person name="Ogiso-Tanaka E."/>
            <person name="Takahashi Y."/>
            <person name="Iseki K."/>
            <person name="Muto C."/>
            <person name="Satou K."/>
            <person name="Teruya K."/>
            <person name="Shiroma A."/>
            <person name="Shimoji M."/>
            <person name="Hirano T."/>
            <person name="Itoh T."/>
            <person name="Kaga A."/>
            <person name="Tomooka N."/>
        </authorList>
    </citation>
    <scope>NUCLEOTIDE SEQUENCE [LARGE SCALE GENOMIC DNA]</scope>
    <source>
        <strain evidence="2">cv. Shumari</strain>
    </source>
</reference>
<gene>
    <name evidence="1" type="primary">Vigan.05G129400</name>
    <name evidence="1" type="ORF">VIGAN_05129400</name>
</gene>
<feature type="non-terminal residue" evidence="1">
    <location>
        <position position="1"/>
    </location>
</feature>
<evidence type="ECO:0000313" key="1">
    <source>
        <dbReference type="EMBL" id="BAT87876.1"/>
    </source>
</evidence>
<protein>
    <submittedName>
        <fullName evidence="1">Uncharacterized protein</fullName>
    </submittedName>
</protein>
<dbReference type="Proteomes" id="UP000291084">
    <property type="component" value="Chromosome 5"/>
</dbReference>
<evidence type="ECO:0000313" key="2">
    <source>
        <dbReference type="Proteomes" id="UP000291084"/>
    </source>
</evidence>
<name>A0A0S3S4V8_PHAAN</name>
<sequence length="78" mass="9228">CRHVFLGRRLVHVFHCKHVFLGVRLVHVFHRHVFLGRRLVYVFHCRRFDKISESMTTSETNSCFVINHGSFFSSVISP</sequence>